<gene>
    <name evidence="2" type="ORF">H4075_17865</name>
</gene>
<evidence type="ECO:0000313" key="3">
    <source>
        <dbReference type="Proteomes" id="UP000515344"/>
    </source>
</evidence>
<evidence type="ECO:0000313" key="2">
    <source>
        <dbReference type="EMBL" id="QNA43920.1"/>
    </source>
</evidence>
<dbReference type="EMBL" id="CP060007">
    <property type="protein sequence ID" value="QNA43920.1"/>
    <property type="molecule type" value="Genomic_DNA"/>
</dbReference>
<organism evidence="2 3">
    <name type="scientific">Lacibacter sediminis</name>
    <dbReference type="NCBI Taxonomy" id="2760713"/>
    <lineage>
        <taxon>Bacteria</taxon>
        <taxon>Pseudomonadati</taxon>
        <taxon>Bacteroidota</taxon>
        <taxon>Chitinophagia</taxon>
        <taxon>Chitinophagales</taxon>
        <taxon>Chitinophagaceae</taxon>
        <taxon>Lacibacter</taxon>
    </lineage>
</organism>
<dbReference type="KEGG" id="lacs:H4075_17865"/>
<dbReference type="InterPro" id="IPR026444">
    <property type="entry name" value="Secre_tail"/>
</dbReference>
<dbReference type="Proteomes" id="UP000515344">
    <property type="component" value="Chromosome"/>
</dbReference>
<dbReference type="AlphaFoldDB" id="A0A7G5XEL7"/>
<accession>A0A7G5XEL7</accession>
<proteinExistence type="predicted"/>
<dbReference type="Pfam" id="PF18962">
    <property type="entry name" value="Por_Secre_tail"/>
    <property type="match status" value="1"/>
</dbReference>
<keyword evidence="3" id="KW-1185">Reference proteome</keyword>
<reference evidence="3" key="1">
    <citation type="submission" date="2020-08" db="EMBL/GenBank/DDBJ databases">
        <title>Lacibacter sp. S13-6-6 genome sequencing.</title>
        <authorList>
            <person name="Jin L."/>
        </authorList>
    </citation>
    <scope>NUCLEOTIDE SEQUENCE [LARGE SCALE GENOMIC DNA]</scope>
    <source>
        <strain evidence="3">S13-6-6</strain>
    </source>
</reference>
<dbReference type="NCBIfam" id="TIGR04183">
    <property type="entry name" value="Por_Secre_tail"/>
    <property type="match status" value="1"/>
</dbReference>
<name>A0A7G5XEL7_9BACT</name>
<sequence length="444" mass="46799">MKKNYLSIILFLIVFVCEAQFTTGNLVVVRLGNGTVYNGGAAARCFLDEYTTTGTLVQTVAMPVTTSGANRKFMLSNSAYGGLITLSLDNRYLFLPGYDVDEFSQPVTSFTSAIAPRIVARIDKNEVINTTTVTGAYSGDGVESAYSPNGTDIAVAGSNINGGGGVRYVTLGATTSLAVNTANLANYQLNVFNNQLYISCEFNNVSVGVFSGTFPVTVAPTITNLPGLPTANSTPLGFLLVDLDNTVTGPDVLYVCDGNNFGGPLANTLTKYSLVGGSWVKNNSIAVTAPRGLTGTVSGTTVTLYATSSSNLYSLVDASGYNANITASLTTLATAVANTSFKGLAFAPSVGDAPTSVREEEMLNISKVFQSSASSLQVTWTAKKPELIIISVVDLYGRTVYRSSTKSTTGINERSLPIQSLAKGSYVVRITNGKEQQAHQFIKQ</sequence>
<dbReference type="RefSeq" id="WP_182802182.1">
    <property type="nucleotide sequence ID" value="NZ_CP060007.1"/>
</dbReference>
<feature type="domain" description="Secretion system C-terminal sorting" evidence="1">
    <location>
        <begin position="377"/>
        <end position="441"/>
    </location>
</feature>
<evidence type="ECO:0000259" key="1">
    <source>
        <dbReference type="Pfam" id="PF18962"/>
    </source>
</evidence>
<protein>
    <submittedName>
        <fullName evidence="2">T9SS type A sorting domain-containing protein</fullName>
    </submittedName>
</protein>